<proteinExistence type="predicted"/>
<evidence type="ECO:0000313" key="2">
    <source>
        <dbReference type="Proteomes" id="UP000030528"/>
    </source>
</evidence>
<name>A0A0A5IE35_9BACI</name>
<dbReference type="Proteomes" id="UP000030528">
    <property type="component" value="Unassembled WGS sequence"/>
</dbReference>
<dbReference type="AlphaFoldDB" id="A0A0A5IE35"/>
<comment type="caution">
    <text evidence="1">The sequence shown here is derived from an EMBL/GenBank/DDBJ whole genome shotgun (WGS) entry which is preliminary data.</text>
</comment>
<gene>
    <name evidence="1" type="ORF">N781_01740</name>
</gene>
<organism evidence="1 2">
    <name type="scientific">Pontibacillus halophilus JSM 076056 = DSM 19796</name>
    <dbReference type="NCBI Taxonomy" id="1385510"/>
    <lineage>
        <taxon>Bacteria</taxon>
        <taxon>Bacillati</taxon>
        <taxon>Bacillota</taxon>
        <taxon>Bacilli</taxon>
        <taxon>Bacillales</taxon>
        <taxon>Bacillaceae</taxon>
        <taxon>Pontibacillus</taxon>
    </lineage>
</organism>
<keyword evidence="2" id="KW-1185">Reference proteome</keyword>
<dbReference type="EMBL" id="AVPE01000001">
    <property type="protein sequence ID" value="KGX94092.1"/>
    <property type="molecule type" value="Genomic_DNA"/>
</dbReference>
<reference evidence="1 2" key="1">
    <citation type="submission" date="2013-08" db="EMBL/GenBank/DDBJ databases">
        <authorList>
            <person name="Huang J."/>
            <person name="Wang G."/>
        </authorList>
    </citation>
    <scope>NUCLEOTIDE SEQUENCE [LARGE SCALE GENOMIC DNA]</scope>
    <source>
        <strain evidence="1 2">JSM 076056</strain>
    </source>
</reference>
<evidence type="ECO:0000313" key="1">
    <source>
        <dbReference type="EMBL" id="KGX94092.1"/>
    </source>
</evidence>
<sequence length="41" mass="4835">MVEGLMNYTVDLTRMKPITDDFFHNKQKMYNRPLGGVVTWS</sequence>
<accession>A0A0A5IE35</accession>
<protein>
    <submittedName>
        <fullName evidence="1">Uncharacterized protein</fullName>
    </submittedName>
</protein>